<dbReference type="AlphaFoldDB" id="A0A1D8TRZ9"/>
<proteinExistence type="predicted"/>
<organism evidence="1 2">
    <name type="scientific">Moorena producens PAL-8-15-08-1</name>
    <dbReference type="NCBI Taxonomy" id="1458985"/>
    <lineage>
        <taxon>Bacteria</taxon>
        <taxon>Bacillati</taxon>
        <taxon>Cyanobacteriota</taxon>
        <taxon>Cyanophyceae</taxon>
        <taxon>Coleofasciculales</taxon>
        <taxon>Coleofasciculaceae</taxon>
        <taxon>Moorena</taxon>
    </lineage>
</organism>
<dbReference type="OrthoDB" id="9554435at2"/>
<sequence>MLHKIALGASQLDHQANSRVDPWWRLYGRECRVFSPETKGGKPPTEIKVGDYVRLRGKPEMIGKVLSIEWHGYRNRYCYRVETQASLSGEHCPAYWFSEQLENVSKQSLTLKSTWLFHLDLRDFLARFVVDILVRCTMRSQRRSHLIKLQRQLSCFYLFRLYYG</sequence>
<reference evidence="2" key="1">
    <citation type="submission" date="2016-10" db="EMBL/GenBank/DDBJ databases">
        <title>Comparative genomics uncovers the prolific and rare metabolic potential of the cyanobacterial genus Moorea.</title>
        <authorList>
            <person name="Leao T."/>
            <person name="Castelao G."/>
            <person name="Korobeynikov A."/>
            <person name="Monroe E.A."/>
            <person name="Podell S."/>
            <person name="Glukhov E."/>
            <person name="Allen E."/>
            <person name="Gerwick W.H."/>
            <person name="Gerwick L."/>
        </authorList>
    </citation>
    <scope>NUCLEOTIDE SEQUENCE [LARGE SCALE GENOMIC DNA]</scope>
    <source>
        <strain evidence="2">PAL-8-15-08-1</strain>
    </source>
</reference>
<name>A0A1D8TRZ9_9CYAN</name>
<evidence type="ECO:0000313" key="2">
    <source>
        <dbReference type="Proteomes" id="UP000177870"/>
    </source>
</evidence>
<dbReference type="Proteomes" id="UP000177870">
    <property type="component" value="Chromosome"/>
</dbReference>
<protein>
    <submittedName>
        <fullName evidence="1">Uncharacterized protein</fullName>
    </submittedName>
</protein>
<accession>A0A1D8TRZ9</accession>
<evidence type="ECO:0000313" key="1">
    <source>
        <dbReference type="EMBL" id="AOX00409.1"/>
    </source>
</evidence>
<dbReference type="KEGG" id="mpro:BJP34_13940"/>
<dbReference type="RefSeq" id="WP_070392870.1">
    <property type="nucleotide sequence ID" value="NZ_CP017599.1"/>
</dbReference>
<dbReference type="EMBL" id="CP017599">
    <property type="protein sequence ID" value="AOX00409.1"/>
    <property type="molecule type" value="Genomic_DNA"/>
</dbReference>
<gene>
    <name evidence="1" type="ORF">BJP34_13940</name>
</gene>